<accession>E8QXN6</accession>
<sequence>MTEVILIRPGATLYDEQHRIQGVLDIPLSDQGRRQVEDLAERLTERRLTALYYGPGDSVEQTAAILGPRLALKPRLIEELHNLDQGLWQGLCIDEIKRRHARVFRQWVEAPDTVCPPQGETIDQARERLKTALKPILKRHRDETFGLIVPEPLARIVACHLRQTGDIQLEETPPTATFETIAVDPQLCRNGWAS</sequence>
<dbReference type="OrthoDB" id="9781415at2"/>
<dbReference type="InParanoid" id="E8QXN6"/>
<protein>
    <submittedName>
        <fullName evidence="1">Phosphoglycerate mutase</fullName>
    </submittedName>
</protein>
<dbReference type="InterPro" id="IPR050275">
    <property type="entry name" value="PGM_Phosphatase"/>
</dbReference>
<dbReference type="eggNOG" id="COG0406">
    <property type="taxonomic scope" value="Bacteria"/>
</dbReference>
<organism evidence="1 2">
    <name type="scientific">Isosphaera pallida (strain ATCC 43644 / DSM 9630 / IS1B)</name>
    <dbReference type="NCBI Taxonomy" id="575540"/>
    <lineage>
        <taxon>Bacteria</taxon>
        <taxon>Pseudomonadati</taxon>
        <taxon>Planctomycetota</taxon>
        <taxon>Planctomycetia</taxon>
        <taxon>Isosphaerales</taxon>
        <taxon>Isosphaeraceae</taxon>
        <taxon>Isosphaera</taxon>
    </lineage>
</organism>
<dbReference type="PANTHER" id="PTHR48100">
    <property type="entry name" value="BROAD-SPECIFICITY PHOSPHATASE YOR283W-RELATED"/>
    <property type="match status" value="1"/>
</dbReference>
<dbReference type="KEGG" id="ipa:Isop_3516"/>
<reference key="1">
    <citation type="submission" date="2010-11" db="EMBL/GenBank/DDBJ databases">
        <title>The complete sequence of chromosome of Isophaera pallida ATCC 43644.</title>
        <authorList>
            <consortium name="US DOE Joint Genome Institute (JGI-PGF)"/>
            <person name="Lucas S."/>
            <person name="Copeland A."/>
            <person name="Lapidus A."/>
            <person name="Bruce D."/>
            <person name="Goodwin L."/>
            <person name="Pitluck S."/>
            <person name="Kyrpides N."/>
            <person name="Mavromatis K."/>
            <person name="Pagani I."/>
            <person name="Ivanova N."/>
            <person name="Saunders E."/>
            <person name="Brettin T."/>
            <person name="Detter J.C."/>
            <person name="Han C."/>
            <person name="Tapia R."/>
            <person name="Land M."/>
            <person name="Hauser L."/>
            <person name="Markowitz V."/>
            <person name="Cheng J.-F."/>
            <person name="Hugenholtz P."/>
            <person name="Woyke T."/>
            <person name="Wu D."/>
            <person name="Eisen J.A."/>
        </authorList>
    </citation>
    <scope>NUCLEOTIDE SEQUENCE</scope>
    <source>
        <strain>ATCC 43644</strain>
    </source>
</reference>
<dbReference type="SUPFAM" id="SSF53254">
    <property type="entry name" value="Phosphoglycerate mutase-like"/>
    <property type="match status" value="1"/>
</dbReference>
<dbReference type="RefSeq" id="WP_013566361.1">
    <property type="nucleotide sequence ID" value="NC_014962.1"/>
</dbReference>
<dbReference type="EMBL" id="CP002353">
    <property type="protein sequence ID" value="ADV64073.1"/>
    <property type="molecule type" value="Genomic_DNA"/>
</dbReference>
<dbReference type="GO" id="GO:0016791">
    <property type="term" value="F:phosphatase activity"/>
    <property type="evidence" value="ECO:0007669"/>
    <property type="project" value="TreeGrafter"/>
</dbReference>
<dbReference type="PANTHER" id="PTHR48100:SF59">
    <property type="entry name" value="ADENOSYLCOBALAMIN_ALPHA-RIBAZOLE PHOSPHATASE"/>
    <property type="match status" value="1"/>
</dbReference>
<dbReference type="InterPro" id="IPR013078">
    <property type="entry name" value="His_Pase_superF_clade-1"/>
</dbReference>
<name>E8QXN6_ISOPI</name>
<gene>
    <name evidence="1" type="ordered locus">Isop_3516</name>
</gene>
<dbReference type="HOGENOM" id="CLU_033323_8_4_0"/>
<reference evidence="1 2" key="2">
    <citation type="journal article" date="2011" name="Stand. Genomic Sci.">
        <title>Complete genome sequence of Isosphaera pallida type strain (IS1B).</title>
        <authorList>
            <consortium name="US DOE Joint Genome Institute (JGI-PGF)"/>
            <person name="Goker M."/>
            <person name="Cleland D."/>
            <person name="Saunders E."/>
            <person name="Lapidus A."/>
            <person name="Nolan M."/>
            <person name="Lucas S."/>
            <person name="Hammon N."/>
            <person name="Deshpande S."/>
            <person name="Cheng J.F."/>
            <person name="Tapia R."/>
            <person name="Han C."/>
            <person name="Goodwin L."/>
            <person name="Pitluck S."/>
            <person name="Liolios K."/>
            <person name="Pagani I."/>
            <person name="Ivanova N."/>
            <person name="Mavromatis K."/>
            <person name="Pati A."/>
            <person name="Chen A."/>
            <person name="Palaniappan K."/>
            <person name="Land M."/>
            <person name="Hauser L."/>
            <person name="Chang Y.J."/>
            <person name="Jeffries C.D."/>
            <person name="Detter J.C."/>
            <person name="Beck B."/>
            <person name="Woyke T."/>
            <person name="Bristow J."/>
            <person name="Eisen J.A."/>
            <person name="Markowitz V."/>
            <person name="Hugenholtz P."/>
            <person name="Kyrpides N.C."/>
            <person name="Klenk H.P."/>
        </authorList>
    </citation>
    <scope>NUCLEOTIDE SEQUENCE [LARGE SCALE GENOMIC DNA]</scope>
    <source>
        <strain evidence="2">ATCC 43644 / DSM 9630 / IS1B</strain>
    </source>
</reference>
<dbReference type="AlphaFoldDB" id="E8QXN6"/>
<keyword evidence="2" id="KW-1185">Reference proteome</keyword>
<dbReference type="STRING" id="575540.Isop_3516"/>
<dbReference type="Gene3D" id="3.40.50.1240">
    <property type="entry name" value="Phosphoglycerate mutase-like"/>
    <property type="match status" value="1"/>
</dbReference>
<proteinExistence type="predicted"/>
<dbReference type="GO" id="GO:0005737">
    <property type="term" value="C:cytoplasm"/>
    <property type="evidence" value="ECO:0007669"/>
    <property type="project" value="TreeGrafter"/>
</dbReference>
<evidence type="ECO:0000313" key="2">
    <source>
        <dbReference type="Proteomes" id="UP000008631"/>
    </source>
</evidence>
<dbReference type="Proteomes" id="UP000008631">
    <property type="component" value="Chromosome"/>
</dbReference>
<dbReference type="InterPro" id="IPR029033">
    <property type="entry name" value="His_PPase_superfam"/>
</dbReference>
<evidence type="ECO:0000313" key="1">
    <source>
        <dbReference type="EMBL" id="ADV64073.1"/>
    </source>
</evidence>
<dbReference type="Pfam" id="PF00300">
    <property type="entry name" value="His_Phos_1"/>
    <property type="match status" value="1"/>
</dbReference>